<evidence type="ECO:0000256" key="3">
    <source>
        <dbReference type="ARBA" id="ARBA00023163"/>
    </source>
</evidence>
<dbReference type="Gene3D" id="1.10.10.10">
    <property type="entry name" value="Winged helix-like DNA-binding domain superfamily/Winged helix DNA-binding domain"/>
    <property type="match status" value="1"/>
</dbReference>
<dbReference type="InterPro" id="IPR036388">
    <property type="entry name" value="WH-like_DNA-bd_sf"/>
</dbReference>
<proteinExistence type="predicted"/>
<dbReference type="InterPro" id="IPR000524">
    <property type="entry name" value="Tscrpt_reg_HTH_GntR"/>
</dbReference>
<sequence length="236" mass="26122">MIDLAAPRRKDEVEAVHDELRRQILHNELESGARINQAVIARDLRVSRGPVREALRLLQREGLVEHVHQHQMRVACVSVSDLEQLYAMRIALEAFAVGITVPQLSGAEFTSLESALGEMDELAAAGDIDPWEAVHTRFHAQLTSHAGERICQELRDLSEYCARYRRLYITGEPLAWAQGAEDHAAIVDAVRSRDASLAASRLGAHLGKTALTVATMIDQDHEPATVRAAIRMVRAS</sequence>
<comment type="caution">
    <text evidence="5">The sequence shown here is derived from an EMBL/GenBank/DDBJ whole genome shotgun (WGS) entry which is preliminary data.</text>
</comment>
<keyword evidence="2" id="KW-0238">DNA-binding</keyword>
<feature type="domain" description="HTH gntR-type" evidence="4">
    <location>
        <begin position="10"/>
        <end position="77"/>
    </location>
</feature>
<dbReference type="PANTHER" id="PTHR43537:SF5">
    <property type="entry name" value="UXU OPERON TRANSCRIPTIONAL REGULATOR"/>
    <property type="match status" value="1"/>
</dbReference>
<name>A0A6N7ZB28_9PSEU</name>
<gene>
    <name evidence="5" type="ORF">GKO32_33910</name>
</gene>
<dbReference type="EMBL" id="WMBA01000082">
    <property type="protein sequence ID" value="MTD58943.1"/>
    <property type="molecule type" value="Genomic_DNA"/>
</dbReference>
<dbReference type="SMART" id="SM00345">
    <property type="entry name" value="HTH_GNTR"/>
    <property type="match status" value="1"/>
</dbReference>
<dbReference type="Pfam" id="PF00392">
    <property type="entry name" value="GntR"/>
    <property type="match status" value="1"/>
</dbReference>
<evidence type="ECO:0000256" key="2">
    <source>
        <dbReference type="ARBA" id="ARBA00023125"/>
    </source>
</evidence>
<evidence type="ECO:0000259" key="4">
    <source>
        <dbReference type="PROSITE" id="PS50949"/>
    </source>
</evidence>
<dbReference type="GO" id="GO:0003677">
    <property type="term" value="F:DNA binding"/>
    <property type="evidence" value="ECO:0007669"/>
    <property type="project" value="UniProtKB-KW"/>
</dbReference>
<dbReference type="Pfam" id="PF07729">
    <property type="entry name" value="FCD"/>
    <property type="match status" value="1"/>
</dbReference>
<protein>
    <submittedName>
        <fullName evidence="5">FCD domain-containing protein</fullName>
    </submittedName>
</protein>
<dbReference type="SUPFAM" id="SSF48008">
    <property type="entry name" value="GntR ligand-binding domain-like"/>
    <property type="match status" value="1"/>
</dbReference>
<dbReference type="GO" id="GO:0003700">
    <property type="term" value="F:DNA-binding transcription factor activity"/>
    <property type="evidence" value="ECO:0007669"/>
    <property type="project" value="InterPro"/>
</dbReference>
<dbReference type="InterPro" id="IPR011711">
    <property type="entry name" value="GntR_C"/>
</dbReference>
<dbReference type="Proteomes" id="UP000440096">
    <property type="component" value="Unassembled WGS sequence"/>
</dbReference>
<dbReference type="InterPro" id="IPR036390">
    <property type="entry name" value="WH_DNA-bd_sf"/>
</dbReference>
<evidence type="ECO:0000256" key="1">
    <source>
        <dbReference type="ARBA" id="ARBA00023015"/>
    </source>
</evidence>
<accession>A0A6N7ZB28</accession>
<keyword evidence="1" id="KW-0805">Transcription regulation</keyword>
<dbReference type="OrthoDB" id="8664638at2"/>
<organism evidence="5 6">
    <name type="scientific">Amycolatopsis pithecellobii</name>
    <dbReference type="NCBI Taxonomy" id="664692"/>
    <lineage>
        <taxon>Bacteria</taxon>
        <taxon>Bacillati</taxon>
        <taxon>Actinomycetota</taxon>
        <taxon>Actinomycetes</taxon>
        <taxon>Pseudonocardiales</taxon>
        <taxon>Pseudonocardiaceae</taxon>
        <taxon>Amycolatopsis</taxon>
    </lineage>
</organism>
<dbReference type="SMART" id="SM00895">
    <property type="entry name" value="FCD"/>
    <property type="match status" value="1"/>
</dbReference>
<dbReference type="Gene3D" id="1.20.120.530">
    <property type="entry name" value="GntR ligand-binding domain-like"/>
    <property type="match status" value="1"/>
</dbReference>
<dbReference type="SUPFAM" id="SSF46785">
    <property type="entry name" value="Winged helix' DNA-binding domain"/>
    <property type="match status" value="1"/>
</dbReference>
<dbReference type="RefSeq" id="WP_154761009.1">
    <property type="nucleotide sequence ID" value="NZ_WMBA01000082.1"/>
</dbReference>
<keyword evidence="3" id="KW-0804">Transcription</keyword>
<keyword evidence="6" id="KW-1185">Reference proteome</keyword>
<dbReference type="PROSITE" id="PS50949">
    <property type="entry name" value="HTH_GNTR"/>
    <property type="match status" value="1"/>
</dbReference>
<evidence type="ECO:0000313" key="6">
    <source>
        <dbReference type="Proteomes" id="UP000440096"/>
    </source>
</evidence>
<evidence type="ECO:0000313" key="5">
    <source>
        <dbReference type="EMBL" id="MTD58943.1"/>
    </source>
</evidence>
<reference evidence="5 6" key="1">
    <citation type="submission" date="2019-11" db="EMBL/GenBank/DDBJ databases">
        <title>Draft genome of Amycolatopsis RM579.</title>
        <authorList>
            <person name="Duangmal K."/>
            <person name="Mingma R."/>
        </authorList>
    </citation>
    <scope>NUCLEOTIDE SEQUENCE [LARGE SCALE GENOMIC DNA]</scope>
    <source>
        <strain evidence="5 6">RM579</strain>
    </source>
</reference>
<dbReference type="PANTHER" id="PTHR43537">
    <property type="entry name" value="TRANSCRIPTIONAL REGULATOR, GNTR FAMILY"/>
    <property type="match status" value="1"/>
</dbReference>
<dbReference type="AlphaFoldDB" id="A0A6N7ZB28"/>
<dbReference type="InterPro" id="IPR008920">
    <property type="entry name" value="TF_FadR/GntR_C"/>
</dbReference>